<dbReference type="AlphaFoldDB" id="A0A8H9QYZ9"/>
<reference evidence="2" key="2">
    <citation type="submission" date="2020-07" db="EMBL/GenBank/DDBJ databases">
        <authorList>
            <consortium name="NCBI Pathogen Detection Project"/>
        </authorList>
    </citation>
    <scope>NUCLEOTIDE SEQUENCE</scope>
    <source>
        <strain evidence="2">C8</strain>
    </source>
</reference>
<keyword evidence="1" id="KW-1133">Transmembrane helix</keyword>
<dbReference type="Proteomes" id="UP000859547">
    <property type="component" value="Unassembled WGS sequence"/>
</dbReference>
<name>A0A8H9QYZ9_CLOPF</name>
<protein>
    <submittedName>
        <fullName evidence="2">Uncharacterized protein</fullName>
    </submittedName>
</protein>
<evidence type="ECO:0000313" key="2">
    <source>
        <dbReference type="EMBL" id="HAT4308241.1"/>
    </source>
</evidence>
<feature type="transmembrane region" description="Helical" evidence="1">
    <location>
        <begin position="18"/>
        <end position="39"/>
    </location>
</feature>
<sequence length="219" mass="25807">MKIRNKEEKEGYDMKKGIWVTISILSLGVFLALSFFIIAKKEIKDYKNIGIDVTYDERIKEPIEELVVKFVDFDYSKEAVNCEEIISNKEVAEKYNSVFNSTLKYNLESELKMSKVSIKSIVKEPDNEYKVNFHREFEIKFDKNSDTISGGMDDYTAYIIEKNGEFYIDRILNDVDFNQFKNSKSKIAKLFKSEEELFNEAMKSEIEARKNYEEYLKNL</sequence>
<keyword evidence="1" id="KW-0812">Transmembrane</keyword>
<keyword evidence="1" id="KW-0472">Membrane</keyword>
<proteinExistence type="predicted"/>
<reference evidence="2" key="1">
    <citation type="journal article" date="2018" name="Genome Biol.">
        <title>SKESA: strategic k-mer extension for scrupulous assemblies.</title>
        <authorList>
            <person name="Souvorov A."/>
            <person name="Agarwala R."/>
            <person name="Lipman D.J."/>
        </authorList>
    </citation>
    <scope>NUCLEOTIDE SEQUENCE</scope>
    <source>
        <strain evidence="2">C8</strain>
    </source>
</reference>
<comment type="caution">
    <text evidence="2">The sequence shown here is derived from an EMBL/GenBank/DDBJ whole genome shotgun (WGS) entry which is preliminary data.</text>
</comment>
<accession>A0A8H9QYZ9</accession>
<evidence type="ECO:0000256" key="1">
    <source>
        <dbReference type="SAM" id="Phobius"/>
    </source>
</evidence>
<dbReference type="EMBL" id="DACTCB010000010">
    <property type="protein sequence ID" value="HAT4308241.1"/>
    <property type="molecule type" value="Genomic_DNA"/>
</dbReference>
<organism evidence="2">
    <name type="scientific">Clostridium perfringens</name>
    <dbReference type="NCBI Taxonomy" id="1502"/>
    <lineage>
        <taxon>Bacteria</taxon>
        <taxon>Bacillati</taxon>
        <taxon>Bacillota</taxon>
        <taxon>Clostridia</taxon>
        <taxon>Eubacteriales</taxon>
        <taxon>Clostridiaceae</taxon>
        <taxon>Clostridium</taxon>
    </lineage>
</organism>
<gene>
    <name evidence="2" type="ORF">I9080_002048</name>
</gene>